<dbReference type="AlphaFoldDB" id="A0A2R6B6S2"/>
<dbReference type="Gene3D" id="3.90.550.10">
    <property type="entry name" value="Spore Coat Polysaccharide Biosynthesis Protein SpsA, Chain A"/>
    <property type="match status" value="1"/>
</dbReference>
<name>A0A2R6B6S2_9ARCH</name>
<dbReference type="GO" id="GO:0006487">
    <property type="term" value="P:protein N-linked glycosylation"/>
    <property type="evidence" value="ECO:0007669"/>
    <property type="project" value="TreeGrafter"/>
</dbReference>
<comment type="caution">
    <text evidence="2">The sequence shown here is derived from an EMBL/GenBank/DDBJ whole genome shotgun (WGS) entry which is preliminary data.</text>
</comment>
<dbReference type="SUPFAM" id="SSF53448">
    <property type="entry name" value="Nucleotide-diphospho-sugar transferases"/>
    <property type="match status" value="1"/>
</dbReference>
<dbReference type="EMBL" id="NEXK01000083">
    <property type="protein sequence ID" value="PSN94335.1"/>
    <property type="molecule type" value="Genomic_DNA"/>
</dbReference>
<protein>
    <recommendedName>
        <fullName evidence="1">Glycosyltransferase 2-like domain-containing protein</fullName>
    </recommendedName>
</protein>
<dbReference type="Proteomes" id="UP000240681">
    <property type="component" value="Unassembled WGS sequence"/>
</dbReference>
<reference evidence="2 3" key="1">
    <citation type="submission" date="2017-04" db="EMBL/GenBank/DDBJ databases">
        <title>Novel microbial lineages endemic to geothermal iron-oxide mats fill important gaps in the evolutionary history of Archaea.</title>
        <authorList>
            <person name="Jay Z.J."/>
            <person name="Beam J.P."/>
            <person name="Dlakic M."/>
            <person name="Rusch D.B."/>
            <person name="Kozubal M.A."/>
            <person name="Inskeep W.P."/>
        </authorList>
    </citation>
    <scope>NUCLEOTIDE SEQUENCE [LARGE SCALE GENOMIC DNA]</scope>
    <source>
        <strain evidence="2">ECH_B_SAG-C16</strain>
    </source>
</reference>
<gene>
    <name evidence="2" type="ORF">B9Q09_04330</name>
</gene>
<evidence type="ECO:0000313" key="2">
    <source>
        <dbReference type="EMBL" id="PSN94335.1"/>
    </source>
</evidence>
<evidence type="ECO:0000259" key="1">
    <source>
        <dbReference type="Pfam" id="PF00535"/>
    </source>
</evidence>
<organism evidence="2 3">
    <name type="scientific">Candidatus Marsarchaeota G2 archaeon ECH_B_SAG-C16</name>
    <dbReference type="NCBI Taxonomy" id="1978163"/>
    <lineage>
        <taxon>Archaea</taxon>
        <taxon>Candidatus Marsarchaeota</taxon>
        <taxon>Candidatus Marsarchaeota group 2</taxon>
    </lineage>
</organism>
<feature type="domain" description="Glycosyltransferase 2-like" evidence="1">
    <location>
        <begin position="11"/>
        <end position="177"/>
    </location>
</feature>
<proteinExistence type="predicted"/>
<evidence type="ECO:0000313" key="3">
    <source>
        <dbReference type="Proteomes" id="UP000240681"/>
    </source>
</evidence>
<dbReference type="InterPro" id="IPR001173">
    <property type="entry name" value="Glyco_trans_2-like"/>
</dbReference>
<dbReference type="InterPro" id="IPR029044">
    <property type="entry name" value="Nucleotide-diphossugar_trans"/>
</dbReference>
<dbReference type="Pfam" id="PF00535">
    <property type="entry name" value="Glycos_transf_2"/>
    <property type="match status" value="1"/>
</dbReference>
<dbReference type="PANTHER" id="PTHR10859">
    <property type="entry name" value="GLYCOSYL TRANSFERASE"/>
    <property type="match status" value="1"/>
</dbReference>
<accession>A0A2R6B6S2</accession>
<sequence>MRDNGYSPQVSVLIPTYKEAGSIRSTLETVSRELEATGVLSYEIIVLDDHSCDGTVEEALRYAERCEGRIRVAEFSTRMGKGGSLRNGLRLARGQVLVFLDADLPVEAGRIAEMVRLVERGYGLVVAKRVYLGGGSYGLSRRVLSLGFNVLVRAFFRTGVSDHQVGFKAIRMDVANRLIDQVRTDGFFFDAELIVQVKRMGDSIKVLDVLWRDKRMPGDSRVPPMRALVTMLADLVALRVSFVNGKRLIRLREDYAGVLRELTNGATIKATRLYFSTKNRRFLKLLSKLYFLVLFGRSD</sequence>
<dbReference type="PANTHER" id="PTHR10859:SF91">
    <property type="entry name" value="DOLICHYL-PHOSPHATE BETA-GLUCOSYLTRANSFERASE"/>
    <property type="match status" value="1"/>
</dbReference>